<dbReference type="PANTHER" id="PTHR10161">
    <property type="entry name" value="TARTRATE-RESISTANT ACID PHOSPHATASE TYPE 5"/>
    <property type="match status" value="1"/>
</dbReference>
<dbReference type="GO" id="GO:0016787">
    <property type="term" value="F:hydrolase activity"/>
    <property type="evidence" value="ECO:0007669"/>
    <property type="project" value="UniProtKB-KW"/>
</dbReference>
<accession>A0A699ZTB6</accession>
<keyword evidence="2" id="KW-0378">Hydrolase</keyword>
<feature type="region of interest" description="Disordered" evidence="3">
    <location>
        <begin position="154"/>
        <end position="180"/>
    </location>
</feature>
<gene>
    <name evidence="5" type="ORF">HaLaN_23099</name>
</gene>
<organism evidence="5 6">
    <name type="scientific">Haematococcus lacustris</name>
    <name type="common">Green alga</name>
    <name type="synonym">Haematococcus pluvialis</name>
    <dbReference type="NCBI Taxonomy" id="44745"/>
    <lineage>
        <taxon>Eukaryota</taxon>
        <taxon>Viridiplantae</taxon>
        <taxon>Chlorophyta</taxon>
        <taxon>core chlorophytes</taxon>
        <taxon>Chlorophyceae</taxon>
        <taxon>CS clade</taxon>
        <taxon>Chlamydomonadales</taxon>
        <taxon>Haematococcaceae</taxon>
        <taxon>Haematococcus</taxon>
    </lineage>
</organism>
<evidence type="ECO:0000313" key="5">
    <source>
        <dbReference type="EMBL" id="GFH25175.1"/>
    </source>
</evidence>
<dbReference type="EMBL" id="BLLF01002741">
    <property type="protein sequence ID" value="GFH25175.1"/>
    <property type="molecule type" value="Genomic_DNA"/>
</dbReference>
<dbReference type="Proteomes" id="UP000485058">
    <property type="component" value="Unassembled WGS sequence"/>
</dbReference>
<dbReference type="InterPro" id="IPR051558">
    <property type="entry name" value="Metallophosphoesterase_PAP"/>
</dbReference>
<evidence type="ECO:0000256" key="3">
    <source>
        <dbReference type="SAM" id="MobiDB-lite"/>
    </source>
</evidence>
<keyword evidence="1" id="KW-0732">Signal</keyword>
<dbReference type="AlphaFoldDB" id="A0A699ZTB6"/>
<protein>
    <submittedName>
        <fullName evidence="5">Metallophos domain-containing protein</fullName>
    </submittedName>
</protein>
<proteinExistence type="predicted"/>
<evidence type="ECO:0000256" key="2">
    <source>
        <dbReference type="ARBA" id="ARBA00022801"/>
    </source>
</evidence>
<feature type="domain" description="Calcineurin-like phosphoesterase" evidence="4">
    <location>
        <begin position="1"/>
        <end position="84"/>
    </location>
</feature>
<dbReference type="PANTHER" id="PTHR10161:SF14">
    <property type="entry name" value="TARTRATE-RESISTANT ACID PHOSPHATASE TYPE 5"/>
    <property type="match status" value="1"/>
</dbReference>
<evidence type="ECO:0000313" key="6">
    <source>
        <dbReference type="Proteomes" id="UP000485058"/>
    </source>
</evidence>
<evidence type="ECO:0000259" key="4">
    <source>
        <dbReference type="Pfam" id="PF00149"/>
    </source>
</evidence>
<reference evidence="5 6" key="1">
    <citation type="submission" date="2020-02" db="EMBL/GenBank/DDBJ databases">
        <title>Draft genome sequence of Haematococcus lacustris strain NIES-144.</title>
        <authorList>
            <person name="Morimoto D."/>
            <person name="Nakagawa S."/>
            <person name="Yoshida T."/>
            <person name="Sawayama S."/>
        </authorList>
    </citation>
    <scope>NUCLEOTIDE SEQUENCE [LARGE SCALE GENOMIC DNA]</scope>
    <source>
        <strain evidence="5 6">NIES-144</strain>
    </source>
</reference>
<feature type="non-terminal residue" evidence="5">
    <location>
        <position position="1"/>
    </location>
</feature>
<dbReference type="SUPFAM" id="SSF56300">
    <property type="entry name" value="Metallo-dependent phosphatases"/>
    <property type="match status" value="1"/>
</dbReference>
<dbReference type="InterPro" id="IPR029052">
    <property type="entry name" value="Metallo-depent_PP-like"/>
</dbReference>
<dbReference type="InterPro" id="IPR004843">
    <property type="entry name" value="Calcineurin-like_PHP"/>
</dbReference>
<dbReference type="Pfam" id="PF00149">
    <property type="entry name" value="Metallophos"/>
    <property type="match status" value="1"/>
</dbReference>
<keyword evidence="6" id="KW-1185">Reference proteome</keyword>
<sequence length="180" mass="19794">VGDWGRGGSESQRKVASMMAQLGGCYRPSFVVSTGDNFYESGLRGPEDPFFTQTFTDVYTDDSLMVPWYAVLGNHDYGELDREQLRLCSSPNFTNCPAGCCYSPTWQTNMSNRDWRWNARQGAWRQGFGNGLLDIVFVDTSPFVTKHVTLPGAQPALQPGAQPALQQLSTTPAPTTSLPA</sequence>
<dbReference type="Gene3D" id="3.60.21.10">
    <property type="match status" value="1"/>
</dbReference>
<comment type="caution">
    <text evidence="5">The sequence shown here is derived from an EMBL/GenBank/DDBJ whole genome shotgun (WGS) entry which is preliminary data.</text>
</comment>
<name>A0A699ZTB6_HAELA</name>
<evidence type="ECO:0000256" key="1">
    <source>
        <dbReference type="ARBA" id="ARBA00022729"/>
    </source>
</evidence>